<feature type="domain" description="Acyl-CoA dehydrogenase/oxidase N-terminal" evidence="1">
    <location>
        <begin position="8"/>
        <end position="92"/>
    </location>
</feature>
<comment type="caution">
    <text evidence="2">The sequence shown here is derived from an EMBL/GenBank/DDBJ whole genome shotgun (WGS) entry which is preliminary data.</text>
</comment>
<dbReference type="Pfam" id="PF02771">
    <property type="entry name" value="Acyl-CoA_dh_N"/>
    <property type="match status" value="1"/>
</dbReference>
<dbReference type="InterPro" id="IPR037069">
    <property type="entry name" value="AcylCoA_DH/ox_N_sf"/>
</dbReference>
<dbReference type="InterPro" id="IPR052547">
    <property type="entry name" value="Mito_Isobutyryl-CoADH"/>
</dbReference>
<name>A0ABV2UG05_9ACTN</name>
<proteinExistence type="predicted"/>
<dbReference type="Proteomes" id="UP001550044">
    <property type="component" value="Unassembled WGS sequence"/>
</dbReference>
<dbReference type="SUPFAM" id="SSF56645">
    <property type="entry name" value="Acyl-CoA dehydrogenase NM domain-like"/>
    <property type="match status" value="1"/>
</dbReference>
<evidence type="ECO:0000259" key="1">
    <source>
        <dbReference type="Pfam" id="PF02771"/>
    </source>
</evidence>
<protein>
    <submittedName>
        <fullName evidence="2">Acyl-CoA dehydrogenase family protein</fullName>
    </submittedName>
</protein>
<keyword evidence="3" id="KW-1185">Reference proteome</keyword>
<dbReference type="InterPro" id="IPR046373">
    <property type="entry name" value="Acyl-CoA_Oxase/DH_mid-dom_sf"/>
</dbReference>
<evidence type="ECO:0000313" key="2">
    <source>
        <dbReference type="EMBL" id="MET8436793.1"/>
    </source>
</evidence>
<accession>A0ABV2UG05</accession>
<dbReference type="PANTHER" id="PTHR43831">
    <property type="entry name" value="ISOBUTYRYL-COA DEHYDROGENASE"/>
    <property type="match status" value="1"/>
</dbReference>
<dbReference type="Gene3D" id="2.40.110.10">
    <property type="entry name" value="Butyryl-CoA Dehydrogenase, subunit A, domain 2"/>
    <property type="match status" value="1"/>
</dbReference>
<sequence length="267" mass="26825">MSYPSALHDVLDRIIAPAGELACQEGKFPRAAVMALGRAGLLGLTCSTEPAGDGTDLARAAEVVARVMPACPATAAVLQSHYAAAAVVEAYGGRWLRGEVAAGRHLCTLAVVEDGAGGTVRSTARRTGGVVALRARKRDVVAAGEADSYVWSSPSVGSDGGLTLWGVPAHAPGLFVPARPTGAPLASATSTVVADPVRVPAEAMLGTDGEGFKILLDAVLPWLLELCGVVGSDAVHPSLGALARSASGPARTGDGQAFAASAAMALR</sequence>
<dbReference type="Gene3D" id="1.10.540.10">
    <property type="entry name" value="Acyl-CoA dehydrogenase/oxidase, N-terminal domain"/>
    <property type="match status" value="1"/>
</dbReference>
<reference evidence="2 3" key="1">
    <citation type="submission" date="2024-06" db="EMBL/GenBank/DDBJ databases">
        <title>The Natural Products Discovery Center: Release of the First 8490 Sequenced Strains for Exploring Actinobacteria Biosynthetic Diversity.</title>
        <authorList>
            <person name="Kalkreuter E."/>
            <person name="Kautsar S.A."/>
            <person name="Yang D."/>
            <person name="Bader C.D."/>
            <person name="Teijaro C.N."/>
            <person name="Fluegel L."/>
            <person name="Davis C.M."/>
            <person name="Simpson J.R."/>
            <person name="Lauterbach L."/>
            <person name="Steele A.D."/>
            <person name="Gui C."/>
            <person name="Meng S."/>
            <person name="Li G."/>
            <person name="Viehrig K."/>
            <person name="Ye F."/>
            <person name="Su P."/>
            <person name="Kiefer A.F."/>
            <person name="Nichols A."/>
            <person name="Cepeda A.J."/>
            <person name="Yan W."/>
            <person name="Fan B."/>
            <person name="Jiang Y."/>
            <person name="Adhikari A."/>
            <person name="Zheng C.-J."/>
            <person name="Schuster L."/>
            <person name="Cowan T.M."/>
            <person name="Smanski M.J."/>
            <person name="Chevrette M.G."/>
            <person name="De Carvalho L.P.S."/>
            <person name="Shen B."/>
        </authorList>
    </citation>
    <scope>NUCLEOTIDE SEQUENCE [LARGE SCALE GENOMIC DNA]</scope>
    <source>
        <strain evidence="2 3">NPDC005137</strain>
    </source>
</reference>
<gene>
    <name evidence="2" type="ORF">ABZV61_29260</name>
</gene>
<dbReference type="InterPro" id="IPR009100">
    <property type="entry name" value="AcylCoA_DH/oxidase_NM_dom_sf"/>
</dbReference>
<organism evidence="2 3">
    <name type="scientific">Streptomyces sp. 900116325</name>
    <dbReference type="NCBI Taxonomy" id="3154295"/>
    <lineage>
        <taxon>Bacteria</taxon>
        <taxon>Bacillati</taxon>
        <taxon>Actinomycetota</taxon>
        <taxon>Actinomycetes</taxon>
        <taxon>Kitasatosporales</taxon>
        <taxon>Streptomycetaceae</taxon>
        <taxon>Streptomyces</taxon>
    </lineage>
</organism>
<dbReference type="InterPro" id="IPR013786">
    <property type="entry name" value="AcylCoA_DH/ox_N"/>
</dbReference>
<dbReference type="PANTHER" id="PTHR43831:SF1">
    <property type="entry name" value="ISOBUTYRYL-COA DEHYDROGENASE, MITOCHONDRIAL"/>
    <property type="match status" value="1"/>
</dbReference>
<dbReference type="EMBL" id="JBEXIP010000029">
    <property type="protein sequence ID" value="MET8436793.1"/>
    <property type="molecule type" value="Genomic_DNA"/>
</dbReference>
<dbReference type="RefSeq" id="WP_356503562.1">
    <property type="nucleotide sequence ID" value="NZ_JBEXEF010000226.1"/>
</dbReference>
<evidence type="ECO:0000313" key="3">
    <source>
        <dbReference type="Proteomes" id="UP001550044"/>
    </source>
</evidence>